<evidence type="ECO:0000313" key="2">
    <source>
        <dbReference type="WBParaSite" id="ES5_v2.g23454.t1"/>
    </source>
</evidence>
<sequence length="70" mass="8102">MELFDASDLTNYVGNFENALTSTSPELPKSRKSTSGCFTIYYHNTPLRYDNNHTILFKIDEGKRNIKRVK</sequence>
<dbReference type="Proteomes" id="UP000887579">
    <property type="component" value="Unplaced"/>
</dbReference>
<accession>A0AC34G1D7</accession>
<proteinExistence type="predicted"/>
<protein>
    <submittedName>
        <fullName evidence="2">Uncharacterized protein</fullName>
    </submittedName>
</protein>
<organism evidence="1 2">
    <name type="scientific">Panagrolaimus sp. ES5</name>
    <dbReference type="NCBI Taxonomy" id="591445"/>
    <lineage>
        <taxon>Eukaryota</taxon>
        <taxon>Metazoa</taxon>
        <taxon>Ecdysozoa</taxon>
        <taxon>Nematoda</taxon>
        <taxon>Chromadorea</taxon>
        <taxon>Rhabditida</taxon>
        <taxon>Tylenchina</taxon>
        <taxon>Panagrolaimomorpha</taxon>
        <taxon>Panagrolaimoidea</taxon>
        <taxon>Panagrolaimidae</taxon>
        <taxon>Panagrolaimus</taxon>
    </lineage>
</organism>
<dbReference type="WBParaSite" id="ES5_v2.g23454.t1">
    <property type="protein sequence ID" value="ES5_v2.g23454.t1"/>
    <property type="gene ID" value="ES5_v2.g23454"/>
</dbReference>
<reference evidence="2" key="1">
    <citation type="submission" date="2022-11" db="UniProtKB">
        <authorList>
            <consortium name="WormBaseParasite"/>
        </authorList>
    </citation>
    <scope>IDENTIFICATION</scope>
</reference>
<evidence type="ECO:0000313" key="1">
    <source>
        <dbReference type="Proteomes" id="UP000887579"/>
    </source>
</evidence>
<name>A0AC34G1D7_9BILA</name>